<dbReference type="AlphaFoldDB" id="A0A6A3CPU5"/>
<dbReference type="InterPro" id="IPR012337">
    <property type="entry name" value="RNaseH-like_sf"/>
</dbReference>
<dbReference type="InterPro" id="IPR044730">
    <property type="entry name" value="RNase_H-like_dom_plant"/>
</dbReference>
<organism evidence="2 3">
    <name type="scientific">Hibiscus syriacus</name>
    <name type="common">Rose of Sharon</name>
    <dbReference type="NCBI Taxonomy" id="106335"/>
    <lineage>
        <taxon>Eukaryota</taxon>
        <taxon>Viridiplantae</taxon>
        <taxon>Streptophyta</taxon>
        <taxon>Embryophyta</taxon>
        <taxon>Tracheophyta</taxon>
        <taxon>Spermatophyta</taxon>
        <taxon>Magnoliopsida</taxon>
        <taxon>eudicotyledons</taxon>
        <taxon>Gunneridae</taxon>
        <taxon>Pentapetalae</taxon>
        <taxon>rosids</taxon>
        <taxon>malvids</taxon>
        <taxon>Malvales</taxon>
        <taxon>Malvaceae</taxon>
        <taxon>Malvoideae</taxon>
        <taxon>Hibiscus</taxon>
    </lineage>
</organism>
<evidence type="ECO:0000259" key="1">
    <source>
        <dbReference type="Pfam" id="PF13456"/>
    </source>
</evidence>
<dbReference type="CDD" id="cd06222">
    <property type="entry name" value="RNase_H_like"/>
    <property type="match status" value="1"/>
</dbReference>
<comment type="caution">
    <text evidence="2">The sequence shown here is derived from an EMBL/GenBank/DDBJ whole genome shotgun (WGS) entry which is preliminary data.</text>
</comment>
<dbReference type="SUPFAM" id="SSF53098">
    <property type="entry name" value="Ribonuclease H-like"/>
    <property type="match status" value="1"/>
</dbReference>
<accession>A0A6A3CPU5</accession>
<dbReference type="PANTHER" id="PTHR47723:SF19">
    <property type="entry name" value="POLYNUCLEOTIDYL TRANSFERASE, RIBONUCLEASE H-LIKE SUPERFAMILY PROTEIN"/>
    <property type="match status" value="1"/>
</dbReference>
<sequence>MYGGDRLLLEISIWNSDMETLETTMQFCFQGRGMSTPTIIHSACSWAHSIQAKSSSVATKANDISREQIWRPPNPGVVKLNTDGAVNQSTIEAAGGGIFRDSEGIWLSNYSRSIGRCSFFHIELCALLDGLNIAWNRAQLVERKPLNLVVVRSSPTVAIHNFDCRMSSTKAALNLALGATYYRTLPPPYPITYVNRVN</sequence>
<feature type="domain" description="RNase H type-1" evidence="1">
    <location>
        <begin position="81"/>
        <end position="137"/>
    </location>
</feature>
<dbReference type="Gene3D" id="3.30.420.10">
    <property type="entry name" value="Ribonuclease H-like superfamily/Ribonuclease H"/>
    <property type="match status" value="1"/>
</dbReference>
<evidence type="ECO:0000313" key="2">
    <source>
        <dbReference type="EMBL" id="KAE8731183.1"/>
    </source>
</evidence>
<dbReference type="InterPro" id="IPR036397">
    <property type="entry name" value="RNaseH_sf"/>
</dbReference>
<protein>
    <recommendedName>
        <fullName evidence="1">RNase H type-1 domain-containing protein</fullName>
    </recommendedName>
</protein>
<dbReference type="InterPro" id="IPR053151">
    <property type="entry name" value="RNase_H-like"/>
</dbReference>
<dbReference type="GO" id="GO:0003676">
    <property type="term" value="F:nucleic acid binding"/>
    <property type="evidence" value="ECO:0007669"/>
    <property type="project" value="InterPro"/>
</dbReference>
<reference evidence="2" key="1">
    <citation type="submission" date="2019-09" db="EMBL/GenBank/DDBJ databases">
        <title>Draft genome information of white flower Hibiscus syriacus.</title>
        <authorList>
            <person name="Kim Y.-M."/>
        </authorList>
    </citation>
    <scope>NUCLEOTIDE SEQUENCE [LARGE SCALE GENOMIC DNA]</scope>
    <source>
        <strain evidence="2">YM2019G1</strain>
    </source>
</reference>
<keyword evidence="3" id="KW-1185">Reference proteome</keyword>
<dbReference type="PANTHER" id="PTHR47723">
    <property type="entry name" value="OS05G0353850 PROTEIN"/>
    <property type="match status" value="1"/>
</dbReference>
<proteinExistence type="predicted"/>
<dbReference type="Pfam" id="PF13456">
    <property type="entry name" value="RVT_3"/>
    <property type="match status" value="1"/>
</dbReference>
<dbReference type="GO" id="GO:0004523">
    <property type="term" value="F:RNA-DNA hybrid ribonuclease activity"/>
    <property type="evidence" value="ECO:0007669"/>
    <property type="project" value="InterPro"/>
</dbReference>
<dbReference type="EMBL" id="VEPZ02000196">
    <property type="protein sequence ID" value="KAE8731183.1"/>
    <property type="molecule type" value="Genomic_DNA"/>
</dbReference>
<evidence type="ECO:0000313" key="3">
    <source>
        <dbReference type="Proteomes" id="UP000436088"/>
    </source>
</evidence>
<dbReference type="InterPro" id="IPR002156">
    <property type="entry name" value="RNaseH_domain"/>
</dbReference>
<dbReference type="Proteomes" id="UP000436088">
    <property type="component" value="Unassembled WGS sequence"/>
</dbReference>
<gene>
    <name evidence="2" type="ORF">F3Y22_tig00002840pilonHSYRG00572</name>
</gene>
<name>A0A6A3CPU5_HIBSY</name>